<accession>A0A1V9QU89</accession>
<organism evidence="1 2">
    <name type="scientific">Ligilactobacillus salivarius</name>
    <dbReference type="NCBI Taxonomy" id="1624"/>
    <lineage>
        <taxon>Bacteria</taxon>
        <taxon>Bacillati</taxon>
        <taxon>Bacillota</taxon>
        <taxon>Bacilli</taxon>
        <taxon>Lactobacillales</taxon>
        <taxon>Lactobacillaceae</taxon>
        <taxon>Ligilactobacillus</taxon>
    </lineage>
</organism>
<dbReference type="EMBL" id="NBEB01000041">
    <property type="protein sequence ID" value="OQQ84389.1"/>
    <property type="molecule type" value="Genomic_DNA"/>
</dbReference>
<dbReference type="RefSeq" id="WP_034990364.1">
    <property type="nucleotide sequence ID" value="NZ_NBEB01000041.1"/>
</dbReference>
<comment type="caution">
    <text evidence="1">The sequence shown here is derived from an EMBL/GenBank/DDBJ whole genome shotgun (WGS) entry which is preliminary data.</text>
</comment>
<sequence length="62" mass="7376">MFELVYWCGVNNNQGEFITEIVEIDRKHYVSFIINKFLKFTNESGQVNIIPIENINRLKELN</sequence>
<gene>
    <name evidence="1" type="ORF">B6U60_04345</name>
</gene>
<reference evidence="1 2" key="1">
    <citation type="submission" date="2017-03" db="EMBL/GenBank/DDBJ databases">
        <title>Phylogenomics and comparative genomics of Lactobacillus salivarius, a mammalian gut commensal.</title>
        <authorList>
            <person name="Harris H.M."/>
        </authorList>
    </citation>
    <scope>NUCLEOTIDE SEQUENCE [LARGE SCALE GENOMIC DNA]</scope>
    <source>
        <strain evidence="1 2">LMG 14477</strain>
    </source>
</reference>
<evidence type="ECO:0000313" key="1">
    <source>
        <dbReference type="EMBL" id="OQQ84389.1"/>
    </source>
</evidence>
<evidence type="ECO:0008006" key="3">
    <source>
        <dbReference type="Google" id="ProtNLM"/>
    </source>
</evidence>
<proteinExistence type="predicted"/>
<dbReference type="Proteomes" id="UP000192638">
    <property type="component" value="Unassembled WGS sequence"/>
</dbReference>
<name>A0A1V9QU89_9LACO</name>
<evidence type="ECO:0000313" key="2">
    <source>
        <dbReference type="Proteomes" id="UP000192638"/>
    </source>
</evidence>
<dbReference type="AlphaFoldDB" id="A0A1V9QU89"/>
<protein>
    <recommendedName>
        <fullName evidence="3">YopX protein domain-containing protein</fullName>
    </recommendedName>
</protein>